<dbReference type="EMBL" id="FMAW01000007">
    <property type="protein sequence ID" value="SCB94181.1"/>
    <property type="molecule type" value="Genomic_DNA"/>
</dbReference>
<gene>
    <name evidence="2" type="ORF">GA0061075_10786</name>
    <name evidence="1" type="ORF">HF960_02855</name>
</gene>
<evidence type="ECO:0000313" key="1">
    <source>
        <dbReference type="EMBL" id="NKY66631.1"/>
    </source>
</evidence>
<name>A0A4Y4G2S2_WEIHE</name>
<keyword evidence="3" id="KW-1185">Reference proteome</keyword>
<evidence type="ECO:0000313" key="3">
    <source>
        <dbReference type="Proteomes" id="UP000182448"/>
    </source>
</evidence>
<accession>A0A4Y4G2S2</accession>
<evidence type="ECO:0000313" key="2">
    <source>
        <dbReference type="EMBL" id="SCB94181.1"/>
    </source>
</evidence>
<dbReference type="Proteomes" id="UP000585749">
    <property type="component" value="Unassembled WGS sequence"/>
</dbReference>
<proteinExistence type="predicted"/>
<dbReference type="Proteomes" id="UP000182448">
    <property type="component" value="Unassembled WGS sequence"/>
</dbReference>
<dbReference type="AlphaFoldDB" id="A0A4Y4G2S2"/>
<organism evidence="1 4">
    <name type="scientific">Weissella hellenica</name>
    <dbReference type="NCBI Taxonomy" id="46256"/>
    <lineage>
        <taxon>Bacteria</taxon>
        <taxon>Bacillati</taxon>
        <taxon>Bacillota</taxon>
        <taxon>Bacilli</taxon>
        <taxon>Lactobacillales</taxon>
        <taxon>Lactobacillaceae</taxon>
        <taxon>Weissella</taxon>
    </lineage>
</organism>
<evidence type="ECO:0000313" key="4">
    <source>
        <dbReference type="Proteomes" id="UP000585749"/>
    </source>
</evidence>
<sequence length="52" mass="6162">MRINILQHTPNEGPGSIRTWAEKFGHQIYVYHPYQFLVPALVPNKLLKLWDM</sequence>
<comment type="caution">
    <text evidence="1">The sequence shown here is derived from an EMBL/GenBank/DDBJ whole genome shotgun (WGS) entry which is preliminary data.</text>
</comment>
<reference evidence="2 3" key="1">
    <citation type="submission" date="2016-08" db="EMBL/GenBank/DDBJ databases">
        <authorList>
            <person name="Varghese N."/>
            <person name="Submissions Spin"/>
        </authorList>
    </citation>
    <scope>NUCLEOTIDE SEQUENCE [LARGE SCALE GENOMIC DNA]</scope>
    <source>
        <strain evidence="2 3">R-53116</strain>
    </source>
</reference>
<dbReference type="EMBL" id="JAAXPM010000002">
    <property type="protein sequence ID" value="NKY66631.1"/>
    <property type="molecule type" value="Genomic_DNA"/>
</dbReference>
<reference evidence="1 4" key="2">
    <citation type="submission" date="2020-04" db="EMBL/GenBank/DDBJ databases">
        <title>MicrobeNet Type strains.</title>
        <authorList>
            <person name="Nicholson A.C."/>
        </authorList>
    </citation>
    <scope>NUCLEOTIDE SEQUENCE [LARGE SCALE GENOMIC DNA]</scope>
    <source>
        <strain evidence="1 4">CCUG 33494</strain>
    </source>
</reference>
<protein>
    <submittedName>
        <fullName evidence="1">Uncharacterized protein</fullName>
    </submittedName>
</protein>